<dbReference type="InterPro" id="IPR040759">
    <property type="entry name" value="RGS_DHEX"/>
</dbReference>
<dbReference type="AlphaFoldDB" id="A0A7N4PVY4"/>
<evidence type="ECO:0000313" key="6">
    <source>
        <dbReference type="Proteomes" id="UP000007648"/>
    </source>
</evidence>
<dbReference type="SMART" id="SM00049">
    <property type="entry name" value="DEP"/>
    <property type="match status" value="1"/>
</dbReference>
<reference evidence="5 6" key="1">
    <citation type="journal article" date="2011" name="Proc. Natl. Acad. Sci. U.S.A.">
        <title>Genetic diversity and population structure of the endangered marsupial Sarcophilus harrisii (Tasmanian devil).</title>
        <authorList>
            <person name="Miller W."/>
            <person name="Hayes V.M."/>
            <person name="Ratan A."/>
            <person name="Petersen D.C."/>
            <person name="Wittekindt N.E."/>
            <person name="Miller J."/>
            <person name="Walenz B."/>
            <person name="Knight J."/>
            <person name="Qi J."/>
            <person name="Zhao F."/>
            <person name="Wang Q."/>
            <person name="Bedoya-Reina O.C."/>
            <person name="Katiyar N."/>
            <person name="Tomsho L.P."/>
            <person name="Kasson L.M."/>
            <person name="Hardie R.A."/>
            <person name="Woodbridge P."/>
            <person name="Tindall E.A."/>
            <person name="Bertelsen M.F."/>
            <person name="Dixon D."/>
            <person name="Pyecroft S."/>
            <person name="Helgen K.M."/>
            <person name="Lesk A.M."/>
            <person name="Pringle T.H."/>
            <person name="Patterson N."/>
            <person name="Zhang Y."/>
            <person name="Kreiss A."/>
            <person name="Woods G.M."/>
            <person name="Jones M.E."/>
            <person name="Schuster S.C."/>
        </authorList>
    </citation>
    <scope>NUCLEOTIDE SEQUENCE [LARGE SCALE GENOMIC DNA]</scope>
</reference>
<dbReference type="InterPro" id="IPR000591">
    <property type="entry name" value="DEP_dom"/>
</dbReference>
<dbReference type="InterPro" id="IPR036388">
    <property type="entry name" value="WH-like_DNA-bd_sf"/>
</dbReference>
<dbReference type="GO" id="GO:0007186">
    <property type="term" value="P:G protein-coupled receptor signaling pathway"/>
    <property type="evidence" value="ECO:0007669"/>
    <property type="project" value="InterPro"/>
</dbReference>
<dbReference type="PANTHER" id="PTHR45746">
    <property type="entry name" value="LP21163P"/>
    <property type="match status" value="1"/>
</dbReference>
<dbReference type="PROSITE" id="PS50132">
    <property type="entry name" value="RGS"/>
    <property type="match status" value="1"/>
</dbReference>
<dbReference type="GO" id="GO:0043005">
    <property type="term" value="C:neuron projection"/>
    <property type="evidence" value="ECO:0007669"/>
    <property type="project" value="TreeGrafter"/>
</dbReference>
<dbReference type="InterPro" id="IPR044926">
    <property type="entry name" value="RGS_subdomain_2"/>
</dbReference>
<dbReference type="Gene3D" id="1.10.10.10">
    <property type="entry name" value="Winged helix-like DNA-binding domain superfamily/Winged helix DNA-binding domain"/>
    <property type="match status" value="1"/>
</dbReference>
<dbReference type="InterPro" id="IPR036305">
    <property type="entry name" value="RGS_sf"/>
</dbReference>
<proteinExistence type="predicted"/>
<accession>A0A7N4PVY4</accession>
<dbReference type="SMART" id="SM00315">
    <property type="entry name" value="RGS"/>
    <property type="match status" value="1"/>
</dbReference>
<evidence type="ECO:0000259" key="3">
    <source>
        <dbReference type="PROSITE" id="PS50132"/>
    </source>
</evidence>
<dbReference type="Gene3D" id="1.10.196.10">
    <property type="match status" value="1"/>
</dbReference>
<dbReference type="SUPFAM" id="SSF46785">
    <property type="entry name" value="Winged helix' DNA-binding domain"/>
    <property type="match status" value="1"/>
</dbReference>
<feature type="domain" description="DEP" evidence="4">
    <location>
        <begin position="5"/>
        <end position="80"/>
    </location>
</feature>
<dbReference type="FunFam" id="1.10.10.10:FF:000162">
    <property type="entry name" value="Regulator of G-protein signaling 6"/>
    <property type="match status" value="1"/>
</dbReference>
<sequence length="395" mass="45887">MQDDKTGGVPIRTVKSFLSKIPSVVTGTDIVQWIMKNLAIEDPVEAIHLGSLVAAQGYIFPISDHVLTLKDDGTFYRFQAPYFWPSNCWEPENTDYAIYLCKRTMQNKARLELADYEAENLARLQRAFARKWEFIFMQAEAQVKIDRKKDKTERKILDSQERAFWDVHRPVPGCVNTTEMDIRKCRRMKNPQKVKKSVYGVTEESQSQSPVHIPTQPIRKTTKEDIRKQITFLTSQIDRHRLKMSKVAESLIAYTEQYVEYDPLITPAEPSNPWISDDITLWDIEMRFWLAVQDLKKQPLQDVATRVEEIWQEFLAPGAQSAINLDSHSYEKTSQNVKDPGRYTYEDAQEHIYKLMKSDSYTRFLRSNAYQDLLQAKKKGKSLVGKRLTGLMQSS</sequence>
<keyword evidence="6" id="KW-1185">Reference proteome</keyword>
<dbReference type="PROSITE" id="PS50186">
    <property type="entry name" value="DEP"/>
    <property type="match status" value="1"/>
</dbReference>
<dbReference type="Ensembl" id="ENSSHAT00000030013.1">
    <property type="protein sequence ID" value="ENSSHAP00000044292.1"/>
    <property type="gene ID" value="ENSSHAG00000015823.2"/>
</dbReference>
<evidence type="ECO:0000259" key="4">
    <source>
        <dbReference type="PROSITE" id="PS50186"/>
    </source>
</evidence>
<dbReference type="GeneTree" id="ENSGT00940000157159"/>
<dbReference type="InterPro" id="IPR047016">
    <property type="entry name" value="RGS6/7/9/11"/>
</dbReference>
<dbReference type="InterPro" id="IPR016137">
    <property type="entry name" value="RGS"/>
</dbReference>
<reference evidence="5" key="3">
    <citation type="submission" date="2025-09" db="UniProtKB">
        <authorList>
            <consortium name="Ensembl"/>
        </authorList>
    </citation>
    <scope>IDENTIFICATION</scope>
</reference>
<dbReference type="Pfam" id="PF00631">
    <property type="entry name" value="G-gamma"/>
    <property type="match status" value="1"/>
</dbReference>
<dbReference type="Pfam" id="PF00615">
    <property type="entry name" value="RGS"/>
    <property type="match status" value="1"/>
</dbReference>
<dbReference type="Gene3D" id="1.10.1240.60">
    <property type="match status" value="1"/>
</dbReference>
<dbReference type="CDD" id="cd00068">
    <property type="entry name" value="GGL"/>
    <property type="match status" value="1"/>
</dbReference>
<dbReference type="GO" id="GO:0009968">
    <property type="term" value="P:negative regulation of signal transduction"/>
    <property type="evidence" value="ECO:0007669"/>
    <property type="project" value="UniProtKB-KW"/>
</dbReference>
<dbReference type="SMART" id="SM00224">
    <property type="entry name" value="GGL"/>
    <property type="match status" value="1"/>
</dbReference>
<dbReference type="SMART" id="SM01224">
    <property type="entry name" value="G_gamma"/>
    <property type="match status" value="1"/>
</dbReference>
<dbReference type="Pfam" id="PF00610">
    <property type="entry name" value="DEP"/>
    <property type="match status" value="1"/>
</dbReference>
<feature type="domain" description="G protein gamma" evidence="2">
    <location>
        <begin position="226"/>
        <end position="278"/>
    </location>
</feature>
<name>A0A7N4PVY4_SARHA</name>
<dbReference type="PANTHER" id="PTHR45746:SF2">
    <property type="entry name" value="REGULATOR OF G-PROTEIN SIGNALING 6"/>
    <property type="match status" value="1"/>
</dbReference>
<dbReference type="InterPro" id="IPR036284">
    <property type="entry name" value="GGL_sf"/>
</dbReference>
<dbReference type="FunFam" id="1.10.167.10:FF:000001">
    <property type="entry name" value="Putative regulator of g-protein signaling 12"/>
    <property type="match status" value="1"/>
</dbReference>
<evidence type="ECO:0000313" key="5">
    <source>
        <dbReference type="Ensembl" id="ENSSHAP00000044292.1"/>
    </source>
</evidence>
<dbReference type="Proteomes" id="UP000007648">
    <property type="component" value="Unassembled WGS sequence"/>
</dbReference>
<evidence type="ECO:0000256" key="1">
    <source>
        <dbReference type="ARBA" id="ARBA00022700"/>
    </source>
</evidence>
<dbReference type="GO" id="GO:0035556">
    <property type="term" value="P:intracellular signal transduction"/>
    <property type="evidence" value="ECO:0007669"/>
    <property type="project" value="InterPro"/>
</dbReference>
<gene>
    <name evidence="5" type="primary">RGS6</name>
</gene>
<dbReference type="PRINTS" id="PR01301">
    <property type="entry name" value="RGSPROTEIN"/>
</dbReference>
<dbReference type="InterPro" id="IPR036390">
    <property type="entry name" value="WH_DNA-bd_sf"/>
</dbReference>
<evidence type="ECO:0000259" key="2">
    <source>
        <dbReference type="PROSITE" id="PS50058"/>
    </source>
</evidence>
<dbReference type="FunFam" id="1.10.1240.60:FF:000001">
    <property type="entry name" value="Regulator of G-protein signaling 6"/>
    <property type="match status" value="1"/>
</dbReference>
<dbReference type="SUPFAM" id="SSF48097">
    <property type="entry name" value="Regulator of G-protein signaling, RGS"/>
    <property type="match status" value="1"/>
</dbReference>
<feature type="domain" description="RGS" evidence="3">
    <location>
        <begin position="286"/>
        <end position="374"/>
    </location>
</feature>
<dbReference type="InterPro" id="IPR024066">
    <property type="entry name" value="RGS_subdom1/3"/>
</dbReference>
<reference evidence="5" key="2">
    <citation type="submission" date="2025-08" db="UniProtKB">
        <authorList>
            <consortium name="Ensembl"/>
        </authorList>
    </citation>
    <scope>IDENTIFICATION</scope>
</reference>
<dbReference type="Gene3D" id="1.10.167.10">
    <property type="entry name" value="Regulator of G-protein Signalling 4, domain 2"/>
    <property type="match status" value="1"/>
</dbReference>
<dbReference type="PROSITE" id="PS50058">
    <property type="entry name" value="G_PROTEIN_GAMMA"/>
    <property type="match status" value="1"/>
</dbReference>
<dbReference type="GO" id="GO:0005737">
    <property type="term" value="C:cytoplasm"/>
    <property type="evidence" value="ECO:0007669"/>
    <property type="project" value="TreeGrafter"/>
</dbReference>
<dbReference type="InterPro" id="IPR015898">
    <property type="entry name" value="G-protein_gamma-like_dom"/>
</dbReference>
<dbReference type="FunFam" id="4.10.260.10:FF:000002">
    <property type="entry name" value="Regulator of G-protein signaling 6"/>
    <property type="match status" value="1"/>
</dbReference>
<dbReference type="GO" id="GO:0008277">
    <property type="term" value="P:regulation of G protein-coupled receptor signaling pathway"/>
    <property type="evidence" value="ECO:0007669"/>
    <property type="project" value="InterPro"/>
</dbReference>
<dbReference type="GO" id="GO:0005096">
    <property type="term" value="F:GTPase activator activity"/>
    <property type="evidence" value="ECO:0007669"/>
    <property type="project" value="TreeGrafter"/>
</dbReference>
<dbReference type="Gene3D" id="4.10.260.10">
    <property type="entry name" value="Transducin (heterotrimeric G protein), gamma chain"/>
    <property type="match status" value="1"/>
</dbReference>
<keyword evidence="1" id="KW-0734">Signal transduction inhibitor</keyword>
<protein>
    <submittedName>
        <fullName evidence="5">Regulator of G protein signaling 6</fullName>
    </submittedName>
</protein>
<dbReference type="InterPro" id="IPR047017">
    <property type="entry name" value="RGS6/7/9/11_DHEX_sf"/>
</dbReference>
<organism evidence="5 6">
    <name type="scientific">Sarcophilus harrisii</name>
    <name type="common">Tasmanian devil</name>
    <name type="synonym">Sarcophilus laniarius</name>
    <dbReference type="NCBI Taxonomy" id="9305"/>
    <lineage>
        <taxon>Eukaryota</taxon>
        <taxon>Metazoa</taxon>
        <taxon>Chordata</taxon>
        <taxon>Craniata</taxon>
        <taxon>Vertebrata</taxon>
        <taxon>Euteleostomi</taxon>
        <taxon>Mammalia</taxon>
        <taxon>Metatheria</taxon>
        <taxon>Dasyuromorphia</taxon>
        <taxon>Dasyuridae</taxon>
        <taxon>Sarcophilus</taxon>
    </lineage>
</organism>
<dbReference type="Pfam" id="PF18148">
    <property type="entry name" value="RGS_DHEX"/>
    <property type="match status" value="1"/>
</dbReference>
<dbReference type="SUPFAM" id="SSF48670">
    <property type="entry name" value="Transducin (heterotrimeric G protein), gamma chain"/>
    <property type="match status" value="1"/>
</dbReference>
<dbReference type="CDD" id="cd04450">
    <property type="entry name" value="DEP_RGS7-like"/>
    <property type="match status" value="1"/>
</dbReference>